<reference evidence="4" key="1">
    <citation type="journal article" date="2019" name="Int. J. Syst. Evol. Microbiol.">
        <title>The Global Catalogue of Microorganisms (GCM) 10K type strain sequencing project: providing services to taxonomists for standard genome sequencing and annotation.</title>
        <authorList>
            <consortium name="The Broad Institute Genomics Platform"/>
            <consortium name="The Broad Institute Genome Sequencing Center for Infectious Disease"/>
            <person name="Wu L."/>
            <person name="Ma J."/>
        </authorList>
    </citation>
    <scope>NUCLEOTIDE SEQUENCE [LARGE SCALE GENOMIC DNA]</scope>
    <source>
        <strain evidence="4">IBRC-M 10987</strain>
    </source>
</reference>
<feature type="compositionally biased region" description="Low complexity" evidence="1">
    <location>
        <begin position="114"/>
        <end position="132"/>
    </location>
</feature>
<feature type="compositionally biased region" description="Gly residues" evidence="1">
    <location>
        <begin position="86"/>
        <end position="95"/>
    </location>
</feature>
<evidence type="ECO:0000256" key="2">
    <source>
        <dbReference type="SAM" id="SignalP"/>
    </source>
</evidence>
<dbReference type="RefSeq" id="WP_377720954.1">
    <property type="nucleotide sequence ID" value="NZ_JBHSAM010000033.1"/>
</dbReference>
<evidence type="ECO:0000313" key="4">
    <source>
        <dbReference type="Proteomes" id="UP001595715"/>
    </source>
</evidence>
<feature type="region of interest" description="Disordered" evidence="1">
    <location>
        <begin position="217"/>
        <end position="236"/>
    </location>
</feature>
<feature type="compositionally biased region" description="Low complexity" evidence="1">
    <location>
        <begin position="96"/>
        <end position="105"/>
    </location>
</feature>
<organism evidence="3 4">
    <name type="scientific">Paenibacillus xanthanilyticus</name>
    <dbReference type="NCBI Taxonomy" id="1783531"/>
    <lineage>
        <taxon>Bacteria</taxon>
        <taxon>Bacillati</taxon>
        <taxon>Bacillota</taxon>
        <taxon>Bacilli</taxon>
        <taxon>Bacillales</taxon>
        <taxon>Paenibacillaceae</taxon>
        <taxon>Paenibacillus</taxon>
    </lineage>
</organism>
<evidence type="ECO:0000313" key="3">
    <source>
        <dbReference type="EMBL" id="MFC4102334.1"/>
    </source>
</evidence>
<protein>
    <recommendedName>
        <fullName evidence="5">Lipoprotein</fullName>
    </recommendedName>
</protein>
<evidence type="ECO:0000256" key="1">
    <source>
        <dbReference type="SAM" id="MobiDB-lite"/>
    </source>
</evidence>
<dbReference type="EMBL" id="JBHSAM010000033">
    <property type="protein sequence ID" value="MFC4102334.1"/>
    <property type="molecule type" value="Genomic_DNA"/>
</dbReference>
<dbReference type="Proteomes" id="UP001595715">
    <property type="component" value="Unassembled WGS sequence"/>
</dbReference>
<feature type="region of interest" description="Disordered" evidence="1">
    <location>
        <begin position="77"/>
        <end position="160"/>
    </location>
</feature>
<gene>
    <name evidence="3" type="ORF">ACFOZ8_22205</name>
</gene>
<feature type="signal peptide" evidence="2">
    <location>
        <begin position="1"/>
        <end position="30"/>
    </location>
</feature>
<sequence length="236" mass="23032">MTIRMSWTSIGAAFVLTALLAGCSSGDGQAAATNMVSVAGAPEQAASGLDGVGVPERAGDLLGKIVSVTADSVVIQKSNMQPSATPGGGMGGGRRPNGQAPDGSAPQGGGGTGNAAPAQGGNAGADAPAGDVAQDRQDGPAGDPPAEGLGQRPQGGRGGFAQMAFTDEQVTIGLNAETSISAMSFGQGGMSSTPMEASALKTGDIVTVWLNPDQATAQSLQVRPMPANNGEAGEQQ</sequence>
<name>A0ABV8K8J0_9BACL</name>
<proteinExistence type="predicted"/>
<comment type="caution">
    <text evidence="3">The sequence shown here is derived from an EMBL/GenBank/DDBJ whole genome shotgun (WGS) entry which is preliminary data.</text>
</comment>
<dbReference type="PROSITE" id="PS51257">
    <property type="entry name" value="PROKAR_LIPOPROTEIN"/>
    <property type="match status" value="1"/>
</dbReference>
<feature type="chain" id="PRO_5045062281" description="Lipoprotein" evidence="2">
    <location>
        <begin position="31"/>
        <end position="236"/>
    </location>
</feature>
<keyword evidence="2" id="KW-0732">Signal</keyword>
<keyword evidence="4" id="KW-1185">Reference proteome</keyword>
<evidence type="ECO:0008006" key="5">
    <source>
        <dbReference type="Google" id="ProtNLM"/>
    </source>
</evidence>
<accession>A0ABV8K8J0</accession>